<evidence type="ECO:0000259" key="7">
    <source>
        <dbReference type="Pfam" id="PF06305"/>
    </source>
</evidence>
<dbReference type="EMBL" id="JAHHHW010000074">
    <property type="protein sequence ID" value="MBW4431746.1"/>
    <property type="molecule type" value="Genomic_DNA"/>
</dbReference>
<dbReference type="Proteomes" id="UP000813215">
    <property type="component" value="Unassembled WGS sequence"/>
</dbReference>
<reference evidence="8" key="2">
    <citation type="journal article" date="2022" name="Microbiol. Resour. Announc.">
        <title>Metagenome Sequencing to Explore Phylogenomics of Terrestrial Cyanobacteria.</title>
        <authorList>
            <person name="Ward R.D."/>
            <person name="Stajich J.E."/>
            <person name="Johansen J.R."/>
            <person name="Huntemann M."/>
            <person name="Clum A."/>
            <person name="Foster B."/>
            <person name="Foster B."/>
            <person name="Roux S."/>
            <person name="Palaniappan K."/>
            <person name="Varghese N."/>
            <person name="Mukherjee S."/>
            <person name="Reddy T.B.K."/>
            <person name="Daum C."/>
            <person name="Copeland A."/>
            <person name="Chen I.A."/>
            <person name="Ivanova N.N."/>
            <person name="Kyrpides N.C."/>
            <person name="Shapiro N."/>
            <person name="Eloe-Fadrosh E.A."/>
            <person name="Pietrasiak N."/>
        </authorList>
    </citation>
    <scope>NUCLEOTIDE SEQUENCE</scope>
    <source>
        <strain evidence="8">HA4357-MV3</strain>
    </source>
</reference>
<dbReference type="GO" id="GO:0005886">
    <property type="term" value="C:plasma membrane"/>
    <property type="evidence" value="ECO:0007669"/>
    <property type="project" value="InterPro"/>
</dbReference>
<evidence type="ECO:0000256" key="1">
    <source>
        <dbReference type="ARBA" id="ARBA00022475"/>
    </source>
</evidence>
<evidence type="ECO:0000256" key="6">
    <source>
        <dbReference type="SAM" id="Phobius"/>
    </source>
</evidence>
<feature type="transmembrane region" description="Helical" evidence="6">
    <location>
        <begin position="44"/>
        <end position="64"/>
    </location>
</feature>
<keyword evidence="4 6" id="KW-0472">Membrane</keyword>
<keyword evidence="3 6" id="KW-1133">Transmembrane helix</keyword>
<gene>
    <name evidence="8" type="ORF">KME28_08465</name>
</gene>
<evidence type="ECO:0000313" key="9">
    <source>
        <dbReference type="Proteomes" id="UP000813215"/>
    </source>
</evidence>
<evidence type="ECO:0000256" key="3">
    <source>
        <dbReference type="ARBA" id="ARBA00022989"/>
    </source>
</evidence>
<evidence type="ECO:0000256" key="5">
    <source>
        <dbReference type="SAM" id="Coils"/>
    </source>
</evidence>
<organism evidence="8 9">
    <name type="scientific">Pelatocladus maniniholoensis HA4357-MV3</name>
    <dbReference type="NCBI Taxonomy" id="1117104"/>
    <lineage>
        <taxon>Bacteria</taxon>
        <taxon>Bacillati</taxon>
        <taxon>Cyanobacteriota</taxon>
        <taxon>Cyanophyceae</taxon>
        <taxon>Nostocales</taxon>
        <taxon>Nostocaceae</taxon>
        <taxon>Pelatocladus</taxon>
    </lineage>
</organism>
<name>A0A9E3H6V7_9NOST</name>
<comment type="caution">
    <text evidence="8">The sequence shown here is derived from an EMBL/GenBank/DDBJ whole genome shotgun (WGS) entry which is preliminary data.</text>
</comment>
<evidence type="ECO:0000256" key="2">
    <source>
        <dbReference type="ARBA" id="ARBA00022692"/>
    </source>
</evidence>
<keyword evidence="5" id="KW-0175">Coiled coil</keyword>
<keyword evidence="1" id="KW-1003">Cell membrane</keyword>
<dbReference type="InterPro" id="IPR010445">
    <property type="entry name" value="LapA_dom"/>
</dbReference>
<dbReference type="Pfam" id="PF06305">
    <property type="entry name" value="LapA_dom"/>
    <property type="match status" value="1"/>
</dbReference>
<reference evidence="8" key="1">
    <citation type="submission" date="2021-05" db="EMBL/GenBank/DDBJ databases">
        <authorList>
            <person name="Pietrasiak N."/>
            <person name="Ward R."/>
            <person name="Stajich J.E."/>
            <person name="Kurbessoian T."/>
        </authorList>
    </citation>
    <scope>NUCLEOTIDE SEQUENCE</scope>
    <source>
        <strain evidence="8">HA4357-MV3</strain>
    </source>
</reference>
<keyword evidence="2 6" id="KW-0812">Transmembrane</keyword>
<sequence>MIRILTILALFIAIAAVIFALQNSTPVLVQFLAWQTQESMALVLLLTFTFGVLFGLLVSLPAVIKNIRKLSHLRRKIEEQNYEIENLHNNLMEATNQIKALQETQTHSQTEIKYLNYSEDMPINDKTN</sequence>
<protein>
    <submittedName>
        <fullName evidence="8">LapA family protein</fullName>
    </submittedName>
</protein>
<dbReference type="PANTHER" id="PTHR41335:SF1">
    <property type="entry name" value="MEMBRANE PROTEIN"/>
    <property type="match status" value="1"/>
</dbReference>
<accession>A0A9E3H6V7</accession>
<evidence type="ECO:0000313" key="8">
    <source>
        <dbReference type="EMBL" id="MBW4431746.1"/>
    </source>
</evidence>
<dbReference type="AlphaFoldDB" id="A0A9E3H6V7"/>
<feature type="coiled-coil region" evidence="5">
    <location>
        <begin position="70"/>
        <end position="104"/>
    </location>
</feature>
<evidence type="ECO:0000256" key="4">
    <source>
        <dbReference type="ARBA" id="ARBA00023136"/>
    </source>
</evidence>
<proteinExistence type="predicted"/>
<dbReference type="PANTHER" id="PTHR41335">
    <property type="entry name" value="MEMBRANE PROTEIN-RELATED"/>
    <property type="match status" value="1"/>
</dbReference>
<feature type="domain" description="Lipopolysaccharide assembly protein A" evidence="7">
    <location>
        <begin position="22"/>
        <end position="84"/>
    </location>
</feature>